<dbReference type="AlphaFoldDB" id="A0A1E5TCL2"/>
<protein>
    <recommendedName>
        <fullName evidence="3">HTH luxR-type domain-containing protein</fullName>
    </recommendedName>
</protein>
<evidence type="ECO:0000313" key="1">
    <source>
        <dbReference type="EMBL" id="OEK09106.1"/>
    </source>
</evidence>
<name>A0A1E5TCL2_9FLAO</name>
<evidence type="ECO:0008006" key="3">
    <source>
        <dbReference type="Google" id="ProtNLM"/>
    </source>
</evidence>
<dbReference type="OrthoDB" id="651456at2"/>
<keyword evidence="2" id="KW-1185">Reference proteome</keyword>
<reference evidence="1 2" key="1">
    <citation type="submission" date="2016-05" db="EMBL/GenBank/DDBJ databases">
        <title>Draft Genome Sequence of Algibacter sp. Strain SK-16 Isolated from the Surface Water of Aburatsubo Inlet.</title>
        <authorList>
            <person name="Wong S.-K."/>
            <person name="Yoshizawa S."/>
            <person name="Nakajima Y."/>
            <person name="Ogura Y."/>
            <person name="Tetsuya H."/>
            <person name="Hamasaki K."/>
        </authorList>
    </citation>
    <scope>NUCLEOTIDE SEQUENCE [LARGE SCALE GENOMIC DNA]</scope>
    <source>
        <strain evidence="1 2">SK-16</strain>
    </source>
</reference>
<evidence type="ECO:0000313" key="2">
    <source>
        <dbReference type="Proteomes" id="UP000095713"/>
    </source>
</evidence>
<proteinExistence type="predicted"/>
<dbReference type="Proteomes" id="UP000095713">
    <property type="component" value="Unassembled WGS sequence"/>
</dbReference>
<gene>
    <name evidence="1" type="ORF">A8C32_14580</name>
</gene>
<dbReference type="STRING" id="1849968.A8C32_14580"/>
<dbReference type="RefSeq" id="WP_069829361.1">
    <property type="nucleotide sequence ID" value="NZ_MDJD01000014.1"/>
</dbReference>
<accession>A0A1E5TCL2</accession>
<organism evidence="1 2">
    <name type="scientific">Flavivirga aquatica</name>
    <dbReference type="NCBI Taxonomy" id="1849968"/>
    <lineage>
        <taxon>Bacteria</taxon>
        <taxon>Pseudomonadati</taxon>
        <taxon>Bacteroidota</taxon>
        <taxon>Flavobacteriia</taxon>
        <taxon>Flavobacteriales</taxon>
        <taxon>Flavobacteriaceae</taxon>
        <taxon>Flavivirga</taxon>
    </lineage>
</organism>
<dbReference type="EMBL" id="MDJD01000014">
    <property type="protein sequence ID" value="OEK09106.1"/>
    <property type="molecule type" value="Genomic_DNA"/>
</dbReference>
<sequence>MIKAVELVLLRTKYYSETIKKCIQNKFNDIIIDNFDRQILYHLSMGEKTKDICKYIPLSNRAIEVRKNKLKVYLLSNDGGSSNLVKEAKKLGII</sequence>
<comment type="caution">
    <text evidence="1">The sequence shown here is derived from an EMBL/GenBank/DDBJ whole genome shotgun (WGS) entry which is preliminary data.</text>
</comment>